<dbReference type="CDD" id="cd03263">
    <property type="entry name" value="ABC_subfamily_A"/>
    <property type="match status" value="1"/>
</dbReference>
<dbReference type="SUPFAM" id="SSF52540">
    <property type="entry name" value="P-loop containing nucleoside triphosphate hydrolases"/>
    <property type="match status" value="1"/>
</dbReference>
<dbReference type="AlphaFoldDB" id="A0A3B3WK83"/>
<keyword evidence="1" id="KW-0813">Transport</keyword>
<evidence type="ECO:0000259" key="5">
    <source>
        <dbReference type="PROSITE" id="PS50893"/>
    </source>
</evidence>
<evidence type="ECO:0000313" key="7">
    <source>
        <dbReference type="Proteomes" id="UP000261480"/>
    </source>
</evidence>
<dbReference type="GO" id="GO:0140359">
    <property type="term" value="F:ABC-type transporter activity"/>
    <property type="evidence" value="ECO:0007669"/>
    <property type="project" value="InterPro"/>
</dbReference>
<dbReference type="PROSITE" id="PS00211">
    <property type="entry name" value="ABC_TRANSPORTER_1"/>
    <property type="match status" value="1"/>
</dbReference>
<dbReference type="PROSITE" id="PS50893">
    <property type="entry name" value="ABC_TRANSPORTER_2"/>
    <property type="match status" value="1"/>
</dbReference>
<dbReference type="InterPro" id="IPR027417">
    <property type="entry name" value="P-loop_NTPase"/>
</dbReference>
<dbReference type="InterPro" id="IPR003439">
    <property type="entry name" value="ABC_transporter-like_ATP-bd"/>
</dbReference>
<dbReference type="InterPro" id="IPR026082">
    <property type="entry name" value="ABCA"/>
</dbReference>
<dbReference type="Ensembl" id="ENSPMET00000011225.1">
    <property type="protein sequence ID" value="ENSPMEP00000003213.1"/>
    <property type="gene ID" value="ENSPMEG00000004332.1"/>
</dbReference>
<evidence type="ECO:0000256" key="3">
    <source>
        <dbReference type="ARBA" id="ARBA00022741"/>
    </source>
</evidence>
<dbReference type="Pfam" id="PF00005">
    <property type="entry name" value="ABC_tran"/>
    <property type="match status" value="1"/>
</dbReference>
<dbReference type="PANTHER" id="PTHR19229">
    <property type="entry name" value="ATP-BINDING CASSETTE TRANSPORTER SUBFAMILY A ABCA"/>
    <property type="match status" value="1"/>
</dbReference>
<evidence type="ECO:0000256" key="2">
    <source>
        <dbReference type="ARBA" id="ARBA00022737"/>
    </source>
</evidence>
<evidence type="ECO:0000313" key="6">
    <source>
        <dbReference type="Ensembl" id="ENSPMEP00000003213.1"/>
    </source>
</evidence>
<reference evidence="6" key="2">
    <citation type="submission" date="2025-09" db="UniProtKB">
        <authorList>
            <consortium name="Ensembl"/>
        </authorList>
    </citation>
    <scope>IDENTIFICATION</scope>
</reference>
<dbReference type="InterPro" id="IPR017871">
    <property type="entry name" value="ABC_transporter-like_CS"/>
</dbReference>
<evidence type="ECO:0000256" key="4">
    <source>
        <dbReference type="ARBA" id="ARBA00022840"/>
    </source>
</evidence>
<dbReference type="Proteomes" id="UP000261480">
    <property type="component" value="Unplaced"/>
</dbReference>
<keyword evidence="7" id="KW-1185">Reference proteome</keyword>
<protein>
    <recommendedName>
        <fullName evidence="5">ABC transporter domain-containing protein</fullName>
    </recommendedName>
</protein>
<proteinExistence type="predicted"/>
<dbReference type="InterPro" id="IPR003593">
    <property type="entry name" value="AAA+_ATPase"/>
</dbReference>
<dbReference type="PANTHER" id="PTHR19229:SF36">
    <property type="entry name" value="ATP-BINDING CASSETTE SUB-FAMILY A MEMBER 2"/>
    <property type="match status" value="1"/>
</dbReference>
<dbReference type="GO" id="GO:0005524">
    <property type="term" value="F:ATP binding"/>
    <property type="evidence" value="ECO:0007669"/>
    <property type="project" value="UniProtKB-KW"/>
</dbReference>
<dbReference type="STRING" id="48701.ENSPMEP00000003213"/>
<sequence>GEDPVHPQHPAVCVEEEPAHLEPGVYIENLMKVYRHGKKLAVDGLTLGFYEGQITSFLGHNGAGKTTTMSILTGLFPPTSGTAYILGKDIRTDLSAIRQSLGVCPQHNVLFSMLTVEEHIWFYARLKGLSEEQVSAEIEHILQDTGLPHKRCSRTSTLSGGMQRKLSVALAFVGGAKVVILDEPTAGVDPYARRGIWDLLLKYRQGRTIILSTHHMDEADILGDRIAIISHGKLCCVGSSLYLKTQLGTGYYLTLVKKEAEPSLSSCRNSSSTVSFTKKVGSNLAFTYMNIKGNNRIVVHT</sequence>
<dbReference type="GO" id="GO:0016887">
    <property type="term" value="F:ATP hydrolysis activity"/>
    <property type="evidence" value="ECO:0007669"/>
    <property type="project" value="InterPro"/>
</dbReference>
<reference evidence="6" key="1">
    <citation type="submission" date="2025-08" db="UniProtKB">
        <authorList>
            <consortium name="Ensembl"/>
        </authorList>
    </citation>
    <scope>IDENTIFICATION</scope>
</reference>
<keyword evidence="3" id="KW-0547">Nucleotide-binding</keyword>
<accession>A0A3B3WK83</accession>
<dbReference type="Gene3D" id="3.40.50.300">
    <property type="entry name" value="P-loop containing nucleotide triphosphate hydrolases"/>
    <property type="match status" value="1"/>
</dbReference>
<dbReference type="GO" id="GO:0016020">
    <property type="term" value="C:membrane"/>
    <property type="evidence" value="ECO:0007669"/>
    <property type="project" value="InterPro"/>
</dbReference>
<dbReference type="FunFam" id="3.40.50.300:FF:000264">
    <property type="entry name" value="ATP-binding cassette, sub-family A (ABC1), member 1"/>
    <property type="match status" value="1"/>
</dbReference>
<dbReference type="SMART" id="SM00382">
    <property type="entry name" value="AAA"/>
    <property type="match status" value="1"/>
</dbReference>
<name>A0A3B3WK83_9TELE</name>
<keyword evidence="2" id="KW-0677">Repeat</keyword>
<dbReference type="GO" id="GO:0005319">
    <property type="term" value="F:lipid transporter activity"/>
    <property type="evidence" value="ECO:0007669"/>
    <property type="project" value="TreeGrafter"/>
</dbReference>
<feature type="domain" description="ABC transporter" evidence="5">
    <location>
        <begin position="25"/>
        <end position="256"/>
    </location>
</feature>
<organism evidence="6 7">
    <name type="scientific">Poecilia mexicana</name>
    <dbReference type="NCBI Taxonomy" id="48701"/>
    <lineage>
        <taxon>Eukaryota</taxon>
        <taxon>Metazoa</taxon>
        <taxon>Chordata</taxon>
        <taxon>Craniata</taxon>
        <taxon>Vertebrata</taxon>
        <taxon>Euteleostomi</taxon>
        <taxon>Actinopterygii</taxon>
        <taxon>Neopterygii</taxon>
        <taxon>Teleostei</taxon>
        <taxon>Neoteleostei</taxon>
        <taxon>Acanthomorphata</taxon>
        <taxon>Ovalentaria</taxon>
        <taxon>Atherinomorphae</taxon>
        <taxon>Cyprinodontiformes</taxon>
        <taxon>Poeciliidae</taxon>
        <taxon>Poeciliinae</taxon>
        <taxon>Poecilia</taxon>
    </lineage>
</organism>
<evidence type="ECO:0000256" key="1">
    <source>
        <dbReference type="ARBA" id="ARBA00022448"/>
    </source>
</evidence>
<keyword evidence="4" id="KW-0067">ATP-binding</keyword>